<gene>
    <name evidence="1" type="ORF">PG996_001896</name>
</gene>
<reference evidence="1 2" key="1">
    <citation type="submission" date="2023-01" db="EMBL/GenBank/DDBJ databases">
        <title>Analysis of 21 Apiospora genomes using comparative genomics revels a genus with tremendous synthesis potential of carbohydrate active enzymes and secondary metabolites.</title>
        <authorList>
            <person name="Sorensen T."/>
        </authorList>
    </citation>
    <scope>NUCLEOTIDE SEQUENCE [LARGE SCALE GENOMIC DNA]</scope>
    <source>
        <strain evidence="1 2">CBS 83171</strain>
    </source>
</reference>
<dbReference type="EMBL" id="JAQQWM010000001">
    <property type="protein sequence ID" value="KAK8083115.1"/>
    <property type="molecule type" value="Genomic_DNA"/>
</dbReference>
<protein>
    <submittedName>
        <fullName evidence="1">Uncharacterized protein</fullName>
    </submittedName>
</protein>
<dbReference type="Proteomes" id="UP001446871">
    <property type="component" value="Unassembled WGS sequence"/>
</dbReference>
<proteinExistence type="predicted"/>
<sequence>MVRAARGKPEEGRNLKGVHSSQFTVGRWLLEWDQCNPAPVSVQDQIILLVLLATARVVQARVTTMNSISGA</sequence>
<organism evidence="1 2">
    <name type="scientific">Apiospora saccharicola</name>
    <dbReference type="NCBI Taxonomy" id="335842"/>
    <lineage>
        <taxon>Eukaryota</taxon>
        <taxon>Fungi</taxon>
        <taxon>Dikarya</taxon>
        <taxon>Ascomycota</taxon>
        <taxon>Pezizomycotina</taxon>
        <taxon>Sordariomycetes</taxon>
        <taxon>Xylariomycetidae</taxon>
        <taxon>Amphisphaeriales</taxon>
        <taxon>Apiosporaceae</taxon>
        <taxon>Apiospora</taxon>
    </lineage>
</organism>
<accession>A0ABR1WHY5</accession>
<keyword evidence="2" id="KW-1185">Reference proteome</keyword>
<evidence type="ECO:0000313" key="1">
    <source>
        <dbReference type="EMBL" id="KAK8083115.1"/>
    </source>
</evidence>
<evidence type="ECO:0000313" key="2">
    <source>
        <dbReference type="Proteomes" id="UP001446871"/>
    </source>
</evidence>
<name>A0ABR1WHY5_9PEZI</name>
<comment type="caution">
    <text evidence="1">The sequence shown here is derived from an EMBL/GenBank/DDBJ whole genome shotgun (WGS) entry which is preliminary data.</text>
</comment>